<feature type="transmembrane region" description="Helical" evidence="1">
    <location>
        <begin position="25"/>
        <end position="51"/>
    </location>
</feature>
<keyword evidence="1" id="KW-0812">Transmembrane</keyword>
<keyword evidence="1" id="KW-1133">Transmembrane helix</keyword>
<evidence type="ECO:0000256" key="1">
    <source>
        <dbReference type="SAM" id="Phobius"/>
    </source>
</evidence>
<name>A0A2N9ESA3_FAGSY</name>
<reference evidence="2" key="1">
    <citation type="submission" date="2018-02" db="EMBL/GenBank/DDBJ databases">
        <authorList>
            <person name="Cohen D.B."/>
            <person name="Kent A.D."/>
        </authorList>
    </citation>
    <scope>NUCLEOTIDE SEQUENCE</scope>
</reference>
<protein>
    <submittedName>
        <fullName evidence="2">Uncharacterized protein</fullName>
    </submittedName>
</protein>
<keyword evidence="1" id="KW-0472">Membrane</keyword>
<organism evidence="2">
    <name type="scientific">Fagus sylvatica</name>
    <name type="common">Beechnut</name>
    <dbReference type="NCBI Taxonomy" id="28930"/>
    <lineage>
        <taxon>Eukaryota</taxon>
        <taxon>Viridiplantae</taxon>
        <taxon>Streptophyta</taxon>
        <taxon>Embryophyta</taxon>
        <taxon>Tracheophyta</taxon>
        <taxon>Spermatophyta</taxon>
        <taxon>Magnoliopsida</taxon>
        <taxon>eudicotyledons</taxon>
        <taxon>Gunneridae</taxon>
        <taxon>Pentapetalae</taxon>
        <taxon>rosids</taxon>
        <taxon>fabids</taxon>
        <taxon>Fagales</taxon>
        <taxon>Fagaceae</taxon>
        <taxon>Fagus</taxon>
    </lineage>
</organism>
<proteinExistence type="predicted"/>
<feature type="transmembrane region" description="Helical" evidence="1">
    <location>
        <begin position="71"/>
        <end position="88"/>
    </location>
</feature>
<dbReference type="Gene3D" id="1.20.1250.20">
    <property type="entry name" value="MFS general substrate transporter like domains"/>
    <property type="match status" value="1"/>
</dbReference>
<accession>A0A2N9ESA3</accession>
<evidence type="ECO:0000313" key="2">
    <source>
        <dbReference type="EMBL" id="SPC77439.1"/>
    </source>
</evidence>
<dbReference type="AlphaFoldDB" id="A0A2N9ESA3"/>
<gene>
    <name evidence="2" type="ORF">FSB_LOCUS5321</name>
</gene>
<dbReference type="SUPFAM" id="SSF103473">
    <property type="entry name" value="MFS general substrate transporter"/>
    <property type="match status" value="1"/>
</dbReference>
<dbReference type="PANTHER" id="PTHR11654">
    <property type="entry name" value="OLIGOPEPTIDE TRANSPORTER-RELATED"/>
    <property type="match status" value="1"/>
</dbReference>
<dbReference type="EMBL" id="OIVN01000272">
    <property type="protein sequence ID" value="SPC77439.1"/>
    <property type="molecule type" value="Genomic_DNA"/>
</dbReference>
<sequence length="150" mass="16653">MEGNGLVDTERTSNEQKHSKGGCNAAIFIIFVEVAERFAFYSMVGNLIIYLTDELHEPITMAAKNFYTWSGASYIFPLFGAFIADSFLGRFKTIILSSIIYCMHFTSHQWPVGEGGHKPCVTTFAADQFDENSRRRRGPKVPSSIGGVLG</sequence>
<dbReference type="InterPro" id="IPR036259">
    <property type="entry name" value="MFS_trans_sf"/>
</dbReference>